<protein>
    <submittedName>
        <fullName evidence="2">Glycosyltransferase family 1 protein</fullName>
    </submittedName>
</protein>
<dbReference type="Proteomes" id="UP000315215">
    <property type="component" value="Chromosome"/>
</dbReference>
<accession>A0A516KD40</accession>
<reference evidence="2 3" key="1">
    <citation type="submission" date="2019-07" db="EMBL/GenBank/DDBJ databases">
        <authorList>
            <person name="Li J."/>
        </authorList>
    </citation>
    <scope>NUCLEOTIDE SEQUENCE [LARGE SCALE GENOMIC DNA]</scope>
    <source>
        <strain evidence="2 3">TKL69</strain>
    </source>
</reference>
<dbReference type="InterPro" id="IPR055259">
    <property type="entry name" value="YkvP/CgeB_Glyco_trans-like"/>
</dbReference>
<dbReference type="KEGG" id="aqt:FN924_03230"/>
<dbReference type="GO" id="GO:0016740">
    <property type="term" value="F:transferase activity"/>
    <property type="evidence" value="ECO:0007669"/>
    <property type="project" value="UniProtKB-KW"/>
</dbReference>
<keyword evidence="3" id="KW-1185">Reference proteome</keyword>
<keyword evidence="2" id="KW-0808">Transferase</keyword>
<gene>
    <name evidence="2" type="ORF">FN924_03230</name>
</gene>
<dbReference type="OrthoDB" id="5121913at2"/>
<dbReference type="AlphaFoldDB" id="A0A516KD40"/>
<feature type="domain" description="Spore protein YkvP/CgeB glycosyl transferase-like" evidence="1">
    <location>
        <begin position="186"/>
        <end position="298"/>
    </location>
</feature>
<evidence type="ECO:0000313" key="2">
    <source>
        <dbReference type="EMBL" id="QDP39290.1"/>
    </source>
</evidence>
<dbReference type="EMBL" id="CP041666">
    <property type="protein sequence ID" value="QDP39290.1"/>
    <property type="molecule type" value="Genomic_DNA"/>
</dbReference>
<sequence>MMNLLFIAHDTSSFIHRSFFYLEQELANVVNVEVWRKSGHIDTILKQLHKKPDFILIMNDIEKEMSPQIRGLAHIDVPVGLFINDAHRFTKLRKSYIEKHNIPYLLPVVRDYFLKTYPEYEKKMIWMPHFVQTELFKDYELEKDIDLLLIGAVNDYYPIRQKIRKAYEGDADFVYYKHPGYRNFNGEEEELHAIGESYAKVLNRAKITFTCPSKLFYPVLKYYEALACKTLLLAPTFTELEDLGFRPGYHFVAIDEHNFQEKATYYLTNEKERLKIVEQGYQFVRKYHSLQVRTQQLVNRMERILQM</sequence>
<organism evidence="2 3">
    <name type="scientific">Radiobacillus deserti</name>
    <dbReference type="NCBI Taxonomy" id="2594883"/>
    <lineage>
        <taxon>Bacteria</taxon>
        <taxon>Bacillati</taxon>
        <taxon>Bacillota</taxon>
        <taxon>Bacilli</taxon>
        <taxon>Bacillales</taxon>
        <taxon>Bacillaceae</taxon>
        <taxon>Radiobacillus</taxon>
    </lineage>
</organism>
<evidence type="ECO:0000313" key="3">
    <source>
        <dbReference type="Proteomes" id="UP000315215"/>
    </source>
</evidence>
<dbReference type="Pfam" id="PF13524">
    <property type="entry name" value="Glyco_trans_1_2"/>
    <property type="match status" value="1"/>
</dbReference>
<dbReference type="RefSeq" id="WP_143892040.1">
    <property type="nucleotide sequence ID" value="NZ_CP041666.1"/>
</dbReference>
<dbReference type="Gene3D" id="3.40.50.2000">
    <property type="entry name" value="Glycogen Phosphorylase B"/>
    <property type="match status" value="1"/>
</dbReference>
<name>A0A516KD40_9BACI</name>
<proteinExistence type="predicted"/>
<evidence type="ECO:0000259" key="1">
    <source>
        <dbReference type="Pfam" id="PF13524"/>
    </source>
</evidence>